<organism evidence="2 3">
    <name type="scientific">Uliginosibacterium flavum</name>
    <dbReference type="NCBI Taxonomy" id="1396831"/>
    <lineage>
        <taxon>Bacteria</taxon>
        <taxon>Pseudomonadati</taxon>
        <taxon>Pseudomonadota</taxon>
        <taxon>Betaproteobacteria</taxon>
        <taxon>Rhodocyclales</taxon>
        <taxon>Zoogloeaceae</taxon>
        <taxon>Uliginosibacterium</taxon>
    </lineage>
</organism>
<sequence>MRRRLIVALLLSIAAHFAWLISPGWELSETPEPPGEALRLEAKLSAPSAMASLAAKAAVPKLKPKPRPRPKPAPRPPDAPTAQLPQDKTPESATAEASGPAPTDSLPAEPQLADVSGQDAPTGPSSGPLGDTPLQAPVAQRLPRQGRVLYTGTAGAFIALGARGQASWEHDGERFQSRLSAGLSSLDSSLDFRSTGRLIGPQIISETTSDLRLSKHSTSLIDQAGGKVTLQRAADTRERQIKGLAVAISALPQLLMTLDEGIDKAAFFVVGDFWVADSVLTARGKEMLRLPAGQIETRHFTTRGNNGSIIDVWLAPVWRNAPARIRIELGSIVVDLKAAEVEIEGQMLAREPEAASSE</sequence>
<name>A0ABV2TMR4_9RHOO</name>
<evidence type="ECO:0000256" key="1">
    <source>
        <dbReference type="SAM" id="MobiDB-lite"/>
    </source>
</evidence>
<accession>A0ABV2TMR4</accession>
<feature type="compositionally biased region" description="Basic residues" evidence="1">
    <location>
        <begin position="62"/>
        <end position="72"/>
    </location>
</feature>
<reference evidence="2 3" key="1">
    <citation type="submission" date="2024-07" db="EMBL/GenBank/DDBJ databases">
        <title>Uliginosibacterium flavum JJ3220;KACC:17644.</title>
        <authorList>
            <person name="Kim M.K."/>
        </authorList>
    </citation>
    <scope>NUCLEOTIDE SEQUENCE [LARGE SCALE GENOMIC DNA]</scope>
    <source>
        <strain evidence="2 3">KACC:17644</strain>
    </source>
</reference>
<dbReference type="Proteomes" id="UP001549691">
    <property type="component" value="Unassembled WGS sequence"/>
</dbReference>
<protein>
    <recommendedName>
        <fullName evidence="4">DUF3108 domain-containing protein</fullName>
    </recommendedName>
</protein>
<feature type="region of interest" description="Disordered" evidence="1">
    <location>
        <begin position="49"/>
        <end position="135"/>
    </location>
</feature>
<feature type="compositionally biased region" description="Low complexity" evidence="1">
    <location>
        <begin position="49"/>
        <end position="61"/>
    </location>
</feature>
<comment type="caution">
    <text evidence="2">The sequence shown here is derived from an EMBL/GenBank/DDBJ whole genome shotgun (WGS) entry which is preliminary data.</text>
</comment>
<keyword evidence="3" id="KW-1185">Reference proteome</keyword>
<gene>
    <name evidence="2" type="ORF">ABXR19_13570</name>
</gene>
<evidence type="ECO:0000313" key="2">
    <source>
        <dbReference type="EMBL" id="MET7015218.1"/>
    </source>
</evidence>
<evidence type="ECO:0000313" key="3">
    <source>
        <dbReference type="Proteomes" id="UP001549691"/>
    </source>
</evidence>
<dbReference type="EMBL" id="JBEWZI010000014">
    <property type="protein sequence ID" value="MET7015218.1"/>
    <property type="molecule type" value="Genomic_DNA"/>
</dbReference>
<proteinExistence type="predicted"/>
<dbReference type="RefSeq" id="WP_354601678.1">
    <property type="nucleotide sequence ID" value="NZ_JBEWZI010000014.1"/>
</dbReference>
<evidence type="ECO:0008006" key="4">
    <source>
        <dbReference type="Google" id="ProtNLM"/>
    </source>
</evidence>